<protein>
    <submittedName>
        <fullName evidence="1">Uncharacterized protein</fullName>
    </submittedName>
</protein>
<gene>
    <name evidence="1" type="ordered locus">DVU_0178</name>
</gene>
<dbReference type="STRING" id="882.DVU_0178"/>
<reference evidence="1 2" key="1">
    <citation type="journal article" date="2004" name="Nat. Biotechnol.">
        <title>The genome sequence of the anaerobic, sulfate-reducing bacterium Desulfovibrio vulgaris Hildenborough.</title>
        <authorList>
            <person name="Heidelberg J.F."/>
            <person name="Seshadri R."/>
            <person name="Haveman S.A."/>
            <person name="Hemme C.L."/>
            <person name="Paulsen I.T."/>
            <person name="Kolonay J.F."/>
            <person name="Eisen J.A."/>
            <person name="Ward N."/>
            <person name="Methe B."/>
            <person name="Brinkac L.M."/>
            <person name="Daugherty S.C."/>
            <person name="Deboy R.T."/>
            <person name="Dodson R.J."/>
            <person name="Durkin A.S."/>
            <person name="Madupu R."/>
            <person name="Nelson W.C."/>
            <person name="Sullivan S.A."/>
            <person name="Fouts D."/>
            <person name="Haft D.H."/>
            <person name="Selengut J."/>
            <person name="Peterson J.D."/>
            <person name="Davidsen T.M."/>
            <person name="Zafar N."/>
            <person name="Zhou L."/>
            <person name="Radune D."/>
            <person name="Dimitrov G."/>
            <person name="Hance M."/>
            <person name="Tran K."/>
            <person name="Khouri H."/>
            <person name="Gill J."/>
            <person name="Utterback T.R."/>
            <person name="Feldblyum T.V."/>
            <person name="Wall J.D."/>
            <person name="Voordouw G."/>
            <person name="Fraser C.M."/>
        </authorList>
    </citation>
    <scope>NUCLEOTIDE SEQUENCE [LARGE SCALE GENOMIC DNA]</scope>
    <source>
        <strain evidence="2">ATCC 29579 / DSM 644 / NCIMB 8303 / VKM B-1760 / Hildenborough</strain>
    </source>
</reference>
<dbReference type="AlphaFoldDB" id="Q72FN5"/>
<keyword evidence="2" id="KW-1185">Reference proteome</keyword>
<evidence type="ECO:0000313" key="1">
    <source>
        <dbReference type="EMBL" id="AAS94662.1"/>
    </source>
</evidence>
<organism evidence="1 2">
    <name type="scientific">Nitratidesulfovibrio vulgaris (strain ATCC 29579 / DSM 644 / CCUG 34227 / NCIMB 8303 / VKM B-1760 / Hildenborough)</name>
    <name type="common">Desulfovibrio vulgaris</name>
    <dbReference type="NCBI Taxonomy" id="882"/>
    <lineage>
        <taxon>Bacteria</taxon>
        <taxon>Pseudomonadati</taxon>
        <taxon>Thermodesulfobacteriota</taxon>
        <taxon>Desulfovibrionia</taxon>
        <taxon>Desulfovibrionales</taxon>
        <taxon>Desulfovibrionaceae</taxon>
        <taxon>Nitratidesulfovibrio</taxon>
    </lineage>
</organism>
<dbReference type="KEGG" id="dvu:DVU_0178"/>
<dbReference type="EMBL" id="AE017285">
    <property type="protein sequence ID" value="AAS94662.1"/>
    <property type="molecule type" value="Genomic_DNA"/>
</dbReference>
<dbReference type="HOGENOM" id="CLU_2769159_0_0_7"/>
<dbReference type="EnsemblBacteria" id="AAS94662">
    <property type="protein sequence ID" value="AAS94662"/>
    <property type="gene ID" value="DVU_0178"/>
</dbReference>
<sequence>MPPCNGEARVSGRYAIRRGHLRLLSRGTIGLLPGTGHLIIRDCDVFHGVSGCSSMRVRCLHSCPKSSRA</sequence>
<dbReference type="Proteomes" id="UP000002194">
    <property type="component" value="Chromosome"/>
</dbReference>
<dbReference type="PaxDb" id="882-DVU_0178"/>
<accession>Q72FN5</accession>
<name>Q72FN5_NITV2</name>
<proteinExistence type="predicted"/>
<evidence type="ECO:0000313" key="2">
    <source>
        <dbReference type="Proteomes" id="UP000002194"/>
    </source>
</evidence>